<dbReference type="Gene3D" id="3.30.190.20">
    <property type="match status" value="1"/>
</dbReference>
<dbReference type="CDD" id="cd00403">
    <property type="entry name" value="Ribosomal_L1"/>
    <property type="match status" value="1"/>
</dbReference>
<dbReference type="FunFam" id="3.40.50.790:FF:000001">
    <property type="entry name" value="50S ribosomal protein L1"/>
    <property type="match status" value="1"/>
</dbReference>
<evidence type="ECO:0000256" key="1">
    <source>
        <dbReference type="ARBA" id="ARBA00010531"/>
    </source>
</evidence>
<evidence type="ECO:0000313" key="5">
    <source>
        <dbReference type="Proteomes" id="UP000242474"/>
    </source>
</evidence>
<dbReference type="Gene3D" id="3.40.50.790">
    <property type="match status" value="1"/>
</dbReference>
<dbReference type="Proteomes" id="UP000242474">
    <property type="component" value="Unassembled WGS sequence"/>
</dbReference>
<keyword evidence="2 4" id="KW-0689">Ribosomal protein</keyword>
<dbReference type="InterPro" id="IPR002143">
    <property type="entry name" value="Ribosomal_uL1"/>
</dbReference>
<dbReference type="GO" id="GO:0003735">
    <property type="term" value="F:structural constituent of ribosome"/>
    <property type="evidence" value="ECO:0007669"/>
    <property type="project" value="InterPro"/>
</dbReference>
<dbReference type="GO" id="GO:0015934">
    <property type="term" value="C:large ribosomal subunit"/>
    <property type="evidence" value="ECO:0007669"/>
    <property type="project" value="InterPro"/>
</dbReference>
<dbReference type="PANTHER" id="PTHR36427:SF3">
    <property type="entry name" value="LARGE RIBOSOMAL SUBUNIT PROTEIN UL1M"/>
    <property type="match status" value="1"/>
</dbReference>
<keyword evidence="5" id="KW-1185">Reference proteome</keyword>
<dbReference type="GO" id="GO:0003723">
    <property type="term" value="F:RNA binding"/>
    <property type="evidence" value="ECO:0007669"/>
    <property type="project" value="InterPro"/>
</dbReference>
<dbReference type="SUPFAM" id="SSF56808">
    <property type="entry name" value="Ribosomal protein L1"/>
    <property type="match status" value="1"/>
</dbReference>
<dbReference type="GO" id="GO:0006412">
    <property type="term" value="P:translation"/>
    <property type="evidence" value="ECO:0007669"/>
    <property type="project" value="InterPro"/>
</dbReference>
<dbReference type="InterPro" id="IPR028364">
    <property type="entry name" value="Ribosomal_uL1/biogenesis"/>
</dbReference>
<dbReference type="InterPro" id="IPR023674">
    <property type="entry name" value="Ribosomal_uL1-like"/>
</dbReference>
<proteinExistence type="inferred from homology"/>
<comment type="similarity">
    <text evidence="1">Belongs to the universal ribosomal protein uL1 family.</text>
</comment>
<dbReference type="Pfam" id="PF00687">
    <property type="entry name" value="Ribosomal_L1"/>
    <property type="match status" value="1"/>
</dbReference>
<name>A0A2G5BHM2_COERN</name>
<reference evidence="4 5" key="1">
    <citation type="journal article" date="2015" name="Genome Biol. Evol.">
        <title>Phylogenomic analyses indicate that early fungi evolved digesting cell walls of algal ancestors of land plants.</title>
        <authorList>
            <person name="Chang Y."/>
            <person name="Wang S."/>
            <person name="Sekimoto S."/>
            <person name="Aerts A.L."/>
            <person name="Choi C."/>
            <person name="Clum A."/>
            <person name="LaButti K.M."/>
            <person name="Lindquist E.A."/>
            <person name="Yee Ngan C."/>
            <person name="Ohm R.A."/>
            <person name="Salamov A.A."/>
            <person name="Grigoriev I.V."/>
            <person name="Spatafora J.W."/>
            <person name="Berbee M.L."/>
        </authorList>
    </citation>
    <scope>NUCLEOTIDE SEQUENCE [LARGE SCALE GENOMIC DNA]</scope>
    <source>
        <strain evidence="4 5">NRRL 1564</strain>
    </source>
</reference>
<gene>
    <name evidence="4" type="ORF">COEREDRAFT_79582</name>
</gene>
<protein>
    <submittedName>
        <fullName evidence="4">Ribosomal protein L1</fullName>
    </submittedName>
</protein>
<dbReference type="PIRSF" id="PIRSF002155">
    <property type="entry name" value="Ribosomal_L1"/>
    <property type="match status" value="1"/>
</dbReference>
<evidence type="ECO:0000256" key="3">
    <source>
        <dbReference type="ARBA" id="ARBA00023274"/>
    </source>
</evidence>
<organism evidence="4 5">
    <name type="scientific">Coemansia reversa (strain ATCC 12441 / NRRL 1564)</name>
    <dbReference type="NCBI Taxonomy" id="763665"/>
    <lineage>
        <taxon>Eukaryota</taxon>
        <taxon>Fungi</taxon>
        <taxon>Fungi incertae sedis</taxon>
        <taxon>Zoopagomycota</taxon>
        <taxon>Kickxellomycotina</taxon>
        <taxon>Kickxellomycetes</taxon>
        <taxon>Kickxellales</taxon>
        <taxon>Kickxellaceae</taxon>
        <taxon>Coemansia</taxon>
    </lineage>
</organism>
<dbReference type="OrthoDB" id="1747252at2759"/>
<dbReference type="InterPro" id="IPR016095">
    <property type="entry name" value="Ribosomal_uL1_3-a/b-sand"/>
</dbReference>
<dbReference type="STRING" id="763665.A0A2G5BHM2"/>
<dbReference type="PANTHER" id="PTHR36427">
    <property type="entry name" value="54S RIBOSOMAL PROTEIN L1, MITOCHONDRIAL"/>
    <property type="match status" value="1"/>
</dbReference>
<keyword evidence="3" id="KW-0687">Ribonucleoprotein</keyword>
<accession>A0A2G5BHM2</accession>
<sequence length="241" mass="26147">MSALTLSLLQRRLPKSSAILTGVRSFVLNRSKRDPNSVSLERAIAILKAYEVGQPKRTVEIHVHCVPEKGQLPIRGSCILPLPIKSEVKLLVFAEDEKADAAEDAGADYVGGEELVNSVREGKVTFDKCLSTPEMLPKVAKIARLLGPRGLMPTINKGTVISGDIAEAIKFAKNSLDFKADKFNIVHTGVAKTGFSVEEIIKNISAVMYAIRENAQASPKKFVRRVYISSTRGPGVHVADA</sequence>
<evidence type="ECO:0000313" key="4">
    <source>
        <dbReference type="EMBL" id="PIA18524.1"/>
    </source>
</evidence>
<evidence type="ECO:0000256" key="2">
    <source>
        <dbReference type="ARBA" id="ARBA00022980"/>
    </source>
</evidence>
<dbReference type="EMBL" id="KZ303489">
    <property type="protein sequence ID" value="PIA18524.1"/>
    <property type="molecule type" value="Genomic_DNA"/>
</dbReference>
<dbReference type="AlphaFoldDB" id="A0A2G5BHM2"/>